<dbReference type="Gramene" id="PGSC0003DMT400085429">
    <property type="protein sequence ID" value="PGSC0003DMT400085429"/>
    <property type="gene ID" value="PGSC0003DMG400035000"/>
</dbReference>
<dbReference type="PaxDb" id="4113-PGSC0003DMT400085429"/>
<name>M1D9H1_SOLTU</name>
<dbReference type="AlphaFoldDB" id="M1D9H1"/>
<accession>M1D9H1</accession>
<protein>
    <submittedName>
        <fullName evidence="1">Uncharacterized protein</fullName>
    </submittedName>
</protein>
<keyword evidence="2" id="KW-1185">Reference proteome</keyword>
<dbReference type="HOGENOM" id="CLU_1505977_0_0_1"/>
<dbReference type="EnsemblPlants" id="PGSC0003DMT400085429">
    <property type="protein sequence ID" value="PGSC0003DMT400085429"/>
    <property type="gene ID" value="PGSC0003DMG400035000"/>
</dbReference>
<organism evidence="1 2">
    <name type="scientific">Solanum tuberosum</name>
    <name type="common">Potato</name>
    <dbReference type="NCBI Taxonomy" id="4113"/>
    <lineage>
        <taxon>Eukaryota</taxon>
        <taxon>Viridiplantae</taxon>
        <taxon>Streptophyta</taxon>
        <taxon>Embryophyta</taxon>
        <taxon>Tracheophyta</taxon>
        <taxon>Spermatophyta</taxon>
        <taxon>Magnoliopsida</taxon>
        <taxon>eudicotyledons</taxon>
        <taxon>Gunneridae</taxon>
        <taxon>Pentapetalae</taxon>
        <taxon>asterids</taxon>
        <taxon>lamiids</taxon>
        <taxon>Solanales</taxon>
        <taxon>Solanaceae</taxon>
        <taxon>Solanoideae</taxon>
        <taxon>Solaneae</taxon>
        <taxon>Solanum</taxon>
    </lineage>
</organism>
<reference evidence="1" key="2">
    <citation type="submission" date="2015-06" db="UniProtKB">
        <authorList>
            <consortium name="EnsemblPlants"/>
        </authorList>
    </citation>
    <scope>IDENTIFICATION</scope>
    <source>
        <strain evidence="1">DM1-3 516 R44</strain>
    </source>
</reference>
<evidence type="ECO:0000313" key="2">
    <source>
        <dbReference type="Proteomes" id="UP000011115"/>
    </source>
</evidence>
<dbReference type="Proteomes" id="UP000011115">
    <property type="component" value="Unassembled WGS sequence"/>
</dbReference>
<reference evidence="2" key="1">
    <citation type="journal article" date="2011" name="Nature">
        <title>Genome sequence and analysis of the tuber crop potato.</title>
        <authorList>
            <consortium name="The Potato Genome Sequencing Consortium"/>
        </authorList>
    </citation>
    <scope>NUCLEOTIDE SEQUENCE [LARGE SCALE GENOMIC DNA]</scope>
    <source>
        <strain evidence="2">cv. DM1-3 516 R44</strain>
    </source>
</reference>
<proteinExistence type="predicted"/>
<evidence type="ECO:0000313" key="1">
    <source>
        <dbReference type="EnsemblPlants" id="PGSC0003DMT400085429"/>
    </source>
</evidence>
<dbReference type="InParanoid" id="M1D9H1"/>
<sequence>MLGAINMSCTIERPKPLDKGSEVWLSHKSNKSIKRCTDMIVGQTTACAGGPWFTTATPQPSSEKSAKSRLTDKLMVRRSDHGSWSVSVDRDLIYPVSDRNYGRPAQTVNRSTVRRSDLIMPPRRAYARNANARNADAAPPVPDQEISNAKFRNAIRMLAQSVANQNNQRVQAPVDANSG</sequence>